<dbReference type="AlphaFoldDB" id="A0A7T8GNG1"/>
<reference evidence="2" key="1">
    <citation type="submission" date="2021-01" db="EMBL/GenBank/DDBJ databases">
        <title>Caligus Genome Assembly.</title>
        <authorList>
            <person name="Gallardo-Escarate C."/>
        </authorList>
    </citation>
    <scope>NUCLEOTIDE SEQUENCE [LARGE SCALE GENOMIC DNA]</scope>
</reference>
<feature type="non-terminal residue" evidence="1">
    <location>
        <position position="1"/>
    </location>
</feature>
<gene>
    <name evidence="1" type="ORF">FKW44_022772</name>
</gene>
<evidence type="ECO:0000313" key="1">
    <source>
        <dbReference type="EMBL" id="QQP34773.1"/>
    </source>
</evidence>
<proteinExistence type="predicted"/>
<sequence>LLKTSPSSSHLTQCLIPWPLQPRREPILLFRGPNGRSKYSLGSKISLFALTSDGGSSDDNGDWKTCTWTRERDNANCKIFYRCSGILCDVGVGTFSRYMECDAQLQNKISFFRPESDDRNNFCGIIIKSLNRDDISTWRVEVEQCKVIGCGSEEGSGLRINAGIKVEKSDS</sequence>
<dbReference type="EMBL" id="CP045906">
    <property type="protein sequence ID" value="QQP34773.1"/>
    <property type="molecule type" value="Genomic_DNA"/>
</dbReference>
<protein>
    <submittedName>
        <fullName evidence="1">Uncharacterized protein</fullName>
    </submittedName>
</protein>
<evidence type="ECO:0000313" key="2">
    <source>
        <dbReference type="Proteomes" id="UP000595437"/>
    </source>
</evidence>
<keyword evidence="2" id="KW-1185">Reference proteome</keyword>
<organism evidence="1 2">
    <name type="scientific">Caligus rogercresseyi</name>
    <name type="common">Sea louse</name>
    <dbReference type="NCBI Taxonomy" id="217165"/>
    <lineage>
        <taxon>Eukaryota</taxon>
        <taxon>Metazoa</taxon>
        <taxon>Ecdysozoa</taxon>
        <taxon>Arthropoda</taxon>
        <taxon>Crustacea</taxon>
        <taxon>Multicrustacea</taxon>
        <taxon>Hexanauplia</taxon>
        <taxon>Copepoda</taxon>
        <taxon>Siphonostomatoida</taxon>
        <taxon>Caligidae</taxon>
        <taxon>Caligus</taxon>
    </lineage>
</organism>
<dbReference type="Proteomes" id="UP000595437">
    <property type="component" value="Chromosome 17"/>
</dbReference>
<accession>A0A7T8GNG1</accession>
<name>A0A7T8GNG1_CALRO</name>